<organism evidence="2 3">
    <name type="scientific">Avibacterium paragallinarum</name>
    <name type="common">Haemophilus gallinarum</name>
    <dbReference type="NCBI Taxonomy" id="728"/>
    <lineage>
        <taxon>Bacteria</taxon>
        <taxon>Pseudomonadati</taxon>
        <taxon>Pseudomonadota</taxon>
        <taxon>Gammaproteobacteria</taxon>
        <taxon>Pasteurellales</taxon>
        <taxon>Pasteurellaceae</taxon>
        <taxon>Avibacterium</taxon>
    </lineage>
</organism>
<dbReference type="EMBL" id="JAMDKS010000012">
    <property type="protein sequence ID" value="MEE6112869.1"/>
    <property type="molecule type" value="Genomic_DNA"/>
</dbReference>
<dbReference type="InterPro" id="IPR021234">
    <property type="entry name" value="DUF2827"/>
</dbReference>
<name>A0ABU7QQK3_AVIPA</name>
<evidence type="ECO:0000256" key="1">
    <source>
        <dbReference type="SAM" id="MobiDB-lite"/>
    </source>
</evidence>
<feature type="region of interest" description="Disordered" evidence="1">
    <location>
        <begin position="1"/>
        <end position="22"/>
    </location>
</feature>
<dbReference type="Proteomes" id="UP001352533">
    <property type="component" value="Unassembled WGS sequence"/>
</dbReference>
<dbReference type="RefSeq" id="WP_194757614.1">
    <property type="nucleotide sequence ID" value="NZ_JACEWB010000012.1"/>
</dbReference>
<evidence type="ECO:0000313" key="2">
    <source>
        <dbReference type="EMBL" id="MEE6112869.1"/>
    </source>
</evidence>
<proteinExistence type="predicted"/>
<accession>A0ABU7QQK3</accession>
<reference evidence="2 3" key="1">
    <citation type="journal article" date="2022" name="Front. Microbiol.">
        <title>Commensal bacteria contribute to the growth of multidrug-resistant Avibacterium paragallinarum in chickens.</title>
        <authorList>
            <person name="Zhu J."/>
            <person name="Chen Y."/>
            <person name="Wu Y."/>
            <person name="Wang Y."/>
            <person name="Zhu K."/>
        </authorList>
    </citation>
    <scope>NUCLEOTIDE SEQUENCE [LARGE SCALE GENOMIC DNA]</scope>
    <source>
        <strain evidence="2 3">AV12</strain>
    </source>
</reference>
<sequence>MTQSKAKAKTASARSTKKSPKLKSDRKFKIGITFNLEAKVTDIWSNGVNQNLIFLYELFQHSDIVEDVVFVSWGPEKRTTPPSDLMVDGLDLKFAYINDVIDDLDVLIEGGIIVEPHMVKKMHEHGGKVVCYKMGNDYIMDIEYFTFNQQPGRIFNGTHFDCVWMLPHHINTVSAYSSIMYRSPVVEIPWIWRPTFCNKVAQSLKEKHNLDFGYKPTNDGSAKRLACFEPNTFVLKSCFTSILIAEQAYRIAPEKIKHFYVCNTYNKKDHPTFFNFIGRTDMIKNHIVSVEKRYQMPDFLTRYTDIVLAHQWENGLNYAYNDALYGGYPFIHNSKMLPKGVGYYYDQFDAFEGADVLLDVIENHDKHHEEYVKRANKYLASIDALNPKNIEIHEQELLRLFA</sequence>
<evidence type="ECO:0000313" key="3">
    <source>
        <dbReference type="Proteomes" id="UP001352533"/>
    </source>
</evidence>
<gene>
    <name evidence="2" type="ORF">M5S25_06625</name>
</gene>
<comment type="caution">
    <text evidence="2">The sequence shown here is derived from an EMBL/GenBank/DDBJ whole genome shotgun (WGS) entry which is preliminary data.</text>
</comment>
<protein>
    <submittedName>
        <fullName evidence="2">DUF2827 domain-containing protein</fullName>
    </submittedName>
</protein>
<dbReference type="Pfam" id="PF10933">
    <property type="entry name" value="DUF2827"/>
    <property type="match status" value="1"/>
</dbReference>
<keyword evidence="3" id="KW-1185">Reference proteome</keyword>